<sequence length="161" mass="17627">MPCRFGFLLLCLVFLLTACQRQEGESGGPELLPEGESLAAGEGLPVVREVRVLGGEDFLPAIARRDRIVVVEFFSEDCLPCRQLAVRMEKLAGEGIAGVEFAKLKVESHPALSKEYGVRLVPDTRIFHGGRELGGFVGVRSEATLRYLAEQYLRSVPRAAP</sequence>
<evidence type="ECO:0000259" key="1">
    <source>
        <dbReference type="PROSITE" id="PS51352"/>
    </source>
</evidence>
<reference evidence="2" key="1">
    <citation type="submission" date="2021-01" db="EMBL/GenBank/DDBJ databases">
        <title>Modified the classification status of verrucomicrobia.</title>
        <authorList>
            <person name="Feng X."/>
        </authorList>
    </citation>
    <scope>NUCLEOTIDE SEQUENCE</scope>
    <source>
        <strain evidence="2">KCTC 12986</strain>
    </source>
</reference>
<evidence type="ECO:0000313" key="3">
    <source>
        <dbReference type="Proteomes" id="UP000604083"/>
    </source>
</evidence>
<dbReference type="Gene3D" id="3.40.30.10">
    <property type="entry name" value="Glutaredoxin"/>
    <property type="match status" value="1"/>
</dbReference>
<dbReference type="CDD" id="cd02947">
    <property type="entry name" value="TRX_family"/>
    <property type="match status" value="1"/>
</dbReference>
<dbReference type="Pfam" id="PF00085">
    <property type="entry name" value="Thioredoxin"/>
    <property type="match status" value="1"/>
</dbReference>
<dbReference type="EMBL" id="JAENIO010000042">
    <property type="protein sequence ID" value="MBK1835148.1"/>
    <property type="molecule type" value="Genomic_DNA"/>
</dbReference>
<keyword evidence="3" id="KW-1185">Reference proteome</keyword>
<dbReference type="AlphaFoldDB" id="A0A934RQN4"/>
<dbReference type="Proteomes" id="UP000604083">
    <property type="component" value="Unassembled WGS sequence"/>
</dbReference>
<dbReference type="GO" id="GO:0045454">
    <property type="term" value="P:cell redox homeostasis"/>
    <property type="evidence" value="ECO:0007669"/>
    <property type="project" value="TreeGrafter"/>
</dbReference>
<name>A0A934RQN4_9BACT</name>
<proteinExistence type="predicted"/>
<dbReference type="PANTHER" id="PTHR43601:SF3">
    <property type="entry name" value="THIOREDOXIN, MITOCHONDRIAL"/>
    <property type="match status" value="1"/>
</dbReference>
<dbReference type="PROSITE" id="PS51257">
    <property type="entry name" value="PROKAR_LIPOPROTEIN"/>
    <property type="match status" value="1"/>
</dbReference>
<gene>
    <name evidence="2" type="ORF">JIN78_13850</name>
</gene>
<organism evidence="2 3">
    <name type="scientific">Roseibacillus ishigakijimensis</name>
    <dbReference type="NCBI Taxonomy" id="454146"/>
    <lineage>
        <taxon>Bacteria</taxon>
        <taxon>Pseudomonadati</taxon>
        <taxon>Verrucomicrobiota</taxon>
        <taxon>Verrucomicrobiia</taxon>
        <taxon>Verrucomicrobiales</taxon>
        <taxon>Verrucomicrobiaceae</taxon>
        <taxon>Roseibacillus</taxon>
    </lineage>
</organism>
<dbReference type="PANTHER" id="PTHR43601">
    <property type="entry name" value="THIOREDOXIN, MITOCHONDRIAL"/>
    <property type="match status" value="1"/>
</dbReference>
<dbReference type="RefSeq" id="WP_200392581.1">
    <property type="nucleotide sequence ID" value="NZ_JAENIO010000042.1"/>
</dbReference>
<dbReference type="InterPro" id="IPR036249">
    <property type="entry name" value="Thioredoxin-like_sf"/>
</dbReference>
<comment type="caution">
    <text evidence="2">The sequence shown here is derived from an EMBL/GenBank/DDBJ whole genome shotgun (WGS) entry which is preliminary data.</text>
</comment>
<accession>A0A934RQN4</accession>
<evidence type="ECO:0000313" key="2">
    <source>
        <dbReference type="EMBL" id="MBK1835148.1"/>
    </source>
</evidence>
<dbReference type="PROSITE" id="PS51352">
    <property type="entry name" value="THIOREDOXIN_2"/>
    <property type="match status" value="1"/>
</dbReference>
<protein>
    <recommendedName>
        <fullName evidence="1">Thioredoxin domain-containing protein</fullName>
    </recommendedName>
</protein>
<feature type="domain" description="Thioredoxin" evidence="1">
    <location>
        <begin position="38"/>
        <end position="154"/>
    </location>
</feature>
<dbReference type="InterPro" id="IPR013766">
    <property type="entry name" value="Thioredoxin_domain"/>
</dbReference>
<dbReference type="SUPFAM" id="SSF52833">
    <property type="entry name" value="Thioredoxin-like"/>
    <property type="match status" value="1"/>
</dbReference>